<feature type="chain" id="PRO_5017434703" evidence="1">
    <location>
        <begin position="28"/>
        <end position="164"/>
    </location>
</feature>
<dbReference type="InterPro" id="IPR008258">
    <property type="entry name" value="Transglycosylase_SLT_dom_1"/>
</dbReference>
<sequence>MVWSLRCALLRLGLGAGLALLAPQAQACGRIPGELWAKTERYARAQALEPELLGALVWVESRYCVQAVSPDGARGLGQLMPATARGLGIPPDRLHDPDWNLWGAAHYLRSLWEAFGDWPRALAAYNAGPTAVRKYGGIPPFPETRRYVRDVLYVYGWLKRRGGA</sequence>
<feature type="signal peptide" evidence="1">
    <location>
        <begin position="1"/>
        <end position="27"/>
    </location>
</feature>
<dbReference type="OrthoDB" id="9815002at2"/>
<evidence type="ECO:0000313" key="4">
    <source>
        <dbReference type="Proteomes" id="UP000265715"/>
    </source>
</evidence>
<dbReference type="PANTHER" id="PTHR37423">
    <property type="entry name" value="SOLUBLE LYTIC MUREIN TRANSGLYCOSYLASE-RELATED"/>
    <property type="match status" value="1"/>
</dbReference>
<name>A0A399F1U9_9DEIN</name>
<evidence type="ECO:0000256" key="1">
    <source>
        <dbReference type="SAM" id="SignalP"/>
    </source>
</evidence>
<dbReference type="EC" id="4.2.2.-" evidence="3"/>
<evidence type="ECO:0000259" key="2">
    <source>
        <dbReference type="Pfam" id="PF01464"/>
    </source>
</evidence>
<dbReference type="Proteomes" id="UP000265715">
    <property type="component" value="Unassembled WGS sequence"/>
</dbReference>
<proteinExistence type="predicted"/>
<evidence type="ECO:0000313" key="3">
    <source>
        <dbReference type="EMBL" id="RIH90724.1"/>
    </source>
</evidence>
<dbReference type="Pfam" id="PF01464">
    <property type="entry name" value="SLT"/>
    <property type="match status" value="1"/>
</dbReference>
<dbReference type="RefSeq" id="WP_119313489.1">
    <property type="nucleotide sequence ID" value="NZ_QXDL01000004.1"/>
</dbReference>
<protein>
    <submittedName>
        <fullName evidence="3">Soluble lytic murein transglycosylase</fullName>
        <ecNumber evidence="3">4.2.2.-</ecNumber>
    </submittedName>
</protein>
<dbReference type="EMBL" id="QXDL01000004">
    <property type="protein sequence ID" value="RIH90724.1"/>
    <property type="molecule type" value="Genomic_DNA"/>
</dbReference>
<comment type="caution">
    <text evidence="3">The sequence shown here is derived from an EMBL/GenBank/DDBJ whole genome shotgun (WGS) entry which is preliminary data.</text>
</comment>
<organism evidence="3 4">
    <name type="scientific">Calidithermus terrae</name>
    <dbReference type="NCBI Taxonomy" id="1408545"/>
    <lineage>
        <taxon>Bacteria</taxon>
        <taxon>Thermotogati</taxon>
        <taxon>Deinococcota</taxon>
        <taxon>Deinococci</taxon>
        <taxon>Thermales</taxon>
        <taxon>Thermaceae</taxon>
        <taxon>Calidithermus</taxon>
    </lineage>
</organism>
<feature type="domain" description="Transglycosylase SLT" evidence="2">
    <location>
        <begin position="42"/>
        <end position="138"/>
    </location>
</feature>
<dbReference type="AlphaFoldDB" id="A0A399F1U9"/>
<dbReference type="SUPFAM" id="SSF53955">
    <property type="entry name" value="Lysozyme-like"/>
    <property type="match status" value="1"/>
</dbReference>
<keyword evidence="4" id="KW-1185">Reference proteome</keyword>
<dbReference type="CDD" id="cd00254">
    <property type="entry name" value="LT-like"/>
    <property type="match status" value="1"/>
</dbReference>
<gene>
    <name evidence="3" type="primary">slt</name>
    <name evidence="3" type="ORF">Mterra_00218</name>
</gene>
<dbReference type="Gene3D" id="1.10.530.10">
    <property type="match status" value="1"/>
</dbReference>
<accession>A0A399F1U9</accession>
<dbReference type="GO" id="GO:0016829">
    <property type="term" value="F:lyase activity"/>
    <property type="evidence" value="ECO:0007669"/>
    <property type="project" value="UniProtKB-KW"/>
</dbReference>
<keyword evidence="3" id="KW-0456">Lyase</keyword>
<dbReference type="InterPro" id="IPR023346">
    <property type="entry name" value="Lysozyme-like_dom_sf"/>
</dbReference>
<keyword evidence="1" id="KW-0732">Signal</keyword>
<dbReference type="PANTHER" id="PTHR37423:SF2">
    <property type="entry name" value="MEMBRANE-BOUND LYTIC MUREIN TRANSGLYCOSYLASE C"/>
    <property type="match status" value="1"/>
</dbReference>
<reference evidence="3 4" key="1">
    <citation type="submission" date="2018-08" db="EMBL/GenBank/DDBJ databases">
        <title>Meiothermus terrae DSM 26712 genome sequencing project.</title>
        <authorList>
            <person name="Da Costa M.S."/>
            <person name="Albuquerque L."/>
            <person name="Raposo P."/>
            <person name="Froufe H.J.C."/>
            <person name="Barroso C.S."/>
            <person name="Egas C."/>
        </authorList>
    </citation>
    <scope>NUCLEOTIDE SEQUENCE [LARGE SCALE GENOMIC DNA]</scope>
    <source>
        <strain evidence="3 4">DSM 26712</strain>
    </source>
</reference>